<organism evidence="1 2">
    <name type="scientific">Cucurbita argyrosperma subsp. sororia</name>
    <dbReference type="NCBI Taxonomy" id="37648"/>
    <lineage>
        <taxon>Eukaryota</taxon>
        <taxon>Viridiplantae</taxon>
        <taxon>Streptophyta</taxon>
        <taxon>Embryophyta</taxon>
        <taxon>Tracheophyta</taxon>
        <taxon>Spermatophyta</taxon>
        <taxon>Magnoliopsida</taxon>
        <taxon>eudicotyledons</taxon>
        <taxon>Gunneridae</taxon>
        <taxon>Pentapetalae</taxon>
        <taxon>rosids</taxon>
        <taxon>fabids</taxon>
        <taxon>Cucurbitales</taxon>
        <taxon>Cucurbitaceae</taxon>
        <taxon>Cucurbiteae</taxon>
        <taxon>Cucurbita</taxon>
    </lineage>
</organism>
<dbReference type="EMBL" id="JAGKQH010000006">
    <property type="protein sequence ID" value="KAG6596812.1"/>
    <property type="molecule type" value="Genomic_DNA"/>
</dbReference>
<gene>
    <name evidence="1" type="ORF">SDJN03_09992</name>
</gene>
<protein>
    <submittedName>
        <fullName evidence="1">Uncharacterized protein</fullName>
    </submittedName>
</protein>
<feature type="non-terminal residue" evidence="1">
    <location>
        <position position="1"/>
    </location>
</feature>
<comment type="caution">
    <text evidence="1">The sequence shown here is derived from an EMBL/GenBank/DDBJ whole genome shotgun (WGS) entry which is preliminary data.</text>
</comment>
<dbReference type="Proteomes" id="UP000685013">
    <property type="component" value="Chromosome 6"/>
</dbReference>
<accession>A0AAV6NGU2</accession>
<dbReference type="PROSITE" id="PS51257">
    <property type="entry name" value="PROKAR_LIPOPROTEIN"/>
    <property type="match status" value="1"/>
</dbReference>
<evidence type="ECO:0000313" key="1">
    <source>
        <dbReference type="EMBL" id="KAG6596812.1"/>
    </source>
</evidence>
<sequence>MIAISRTSSSPNPSGAMSCVRNKHLLLSILLLDFTFTNQFLQAQTLIGPNFDEALLPFGSHAITGTLSTRCNRHEFDVILPRAVSPQIIRSFSRVSVRMLTATPWMMQPAHLLVLVLARLTTPSCSAPPRAGSG</sequence>
<reference evidence="1 2" key="1">
    <citation type="journal article" date="2021" name="Hortic Res">
        <title>The domestication of Cucurbita argyrosperma as revealed by the genome of its wild relative.</title>
        <authorList>
            <person name="Barrera-Redondo J."/>
            <person name="Sanchez-de la Vega G."/>
            <person name="Aguirre-Liguori J.A."/>
            <person name="Castellanos-Morales G."/>
            <person name="Gutierrez-Guerrero Y.T."/>
            <person name="Aguirre-Dugua X."/>
            <person name="Aguirre-Planter E."/>
            <person name="Tenaillon M.I."/>
            <person name="Lira-Saade R."/>
            <person name="Eguiarte L.E."/>
        </authorList>
    </citation>
    <scope>NUCLEOTIDE SEQUENCE [LARGE SCALE GENOMIC DNA]</scope>
    <source>
        <strain evidence="1">JBR-2021</strain>
    </source>
</reference>
<dbReference type="AlphaFoldDB" id="A0AAV6NGU2"/>
<evidence type="ECO:0000313" key="2">
    <source>
        <dbReference type="Proteomes" id="UP000685013"/>
    </source>
</evidence>
<name>A0AAV6NGU2_9ROSI</name>
<keyword evidence="2" id="KW-1185">Reference proteome</keyword>
<proteinExistence type="predicted"/>